<reference evidence="3 4" key="1">
    <citation type="submission" date="2024-04" db="EMBL/GenBank/DDBJ databases">
        <title>Draft genome sequence of Halopseudomonas sabulinigri NBRC 116187.</title>
        <authorList>
            <person name="Miyakawa T."/>
            <person name="Kusuya Y."/>
            <person name="Miura T."/>
        </authorList>
    </citation>
    <scope>NUCLEOTIDE SEQUENCE [LARGE SCALE GENOMIC DNA]</scope>
    <source>
        <strain evidence="3 4">4NH20-0042</strain>
    </source>
</reference>
<feature type="domain" description="Glucose/Sorbosone dehydrogenase" evidence="2">
    <location>
        <begin position="33"/>
        <end position="361"/>
    </location>
</feature>
<dbReference type="RefSeq" id="WP_353387764.1">
    <property type="nucleotide sequence ID" value="NZ_BAABWD010000001.1"/>
</dbReference>
<protein>
    <submittedName>
        <fullName evidence="3">PQQ-dependent sugar dehydrogenase</fullName>
    </submittedName>
</protein>
<gene>
    <name evidence="3" type="ORF">NBRC116187_16370</name>
</gene>
<dbReference type="Proteomes" id="UP001486808">
    <property type="component" value="Unassembled WGS sequence"/>
</dbReference>
<dbReference type="EMBL" id="BAABWD010000001">
    <property type="protein sequence ID" value="GAA6131277.1"/>
    <property type="molecule type" value="Genomic_DNA"/>
</dbReference>
<sequence>MLNKSIVAAGLLLAGTASVHAAEYQVTPVAEGLAYPWSLAFLPDGGMLVTERAGRLRLINAAGELQAEPISGVPQAFVNSQAGLMGLALAPDFAKSGELFLSYACGTAEANHTCLASARFNGSALENTQEIFRVEPAKKGSAHYGGRIAFLADDTLLLTLGDGFDYREQAQNTANHLGSIVRLNRDGSAPQDNPFVGEQGAQPALYSIGHRNVQGLVVDADTGRVFSHEHGPRGGDEINLIEAGKNYGWPKITYGIDYDGAQISPYTELPGLEQPLLHWTPSIAPSGMTLYRGELFPQWQGNLLVSALAGKEVRRVMLKGNQVAEQESLFKELGVRFRDVRTGPDGALYLLTDSANGSVLRVTPTN</sequence>
<dbReference type="PANTHER" id="PTHR19328:SF75">
    <property type="entry name" value="ALDOSE SUGAR DEHYDROGENASE YLII"/>
    <property type="match status" value="1"/>
</dbReference>
<feature type="chain" id="PRO_5046773239" evidence="1">
    <location>
        <begin position="22"/>
        <end position="366"/>
    </location>
</feature>
<comment type="caution">
    <text evidence="3">The sequence shown here is derived from an EMBL/GenBank/DDBJ whole genome shotgun (WGS) entry which is preliminary data.</text>
</comment>
<evidence type="ECO:0000313" key="3">
    <source>
        <dbReference type="EMBL" id="GAA6131277.1"/>
    </source>
</evidence>
<dbReference type="PANTHER" id="PTHR19328">
    <property type="entry name" value="HEDGEHOG-INTERACTING PROTEIN"/>
    <property type="match status" value="1"/>
</dbReference>
<accession>A0ABP9ZPA9</accession>
<keyword evidence="4" id="KW-1185">Reference proteome</keyword>
<evidence type="ECO:0000259" key="2">
    <source>
        <dbReference type="Pfam" id="PF07995"/>
    </source>
</evidence>
<name>A0ABP9ZPA9_9GAMM</name>
<evidence type="ECO:0000313" key="4">
    <source>
        <dbReference type="Proteomes" id="UP001486808"/>
    </source>
</evidence>
<dbReference type="InterPro" id="IPR011041">
    <property type="entry name" value="Quinoprot_gluc/sorb_DH_b-prop"/>
</dbReference>
<keyword evidence="1" id="KW-0732">Signal</keyword>
<dbReference type="Pfam" id="PF07995">
    <property type="entry name" value="GSDH"/>
    <property type="match status" value="1"/>
</dbReference>
<dbReference type="InterPro" id="IPR012938">
    <property type="entry name" value="Glc/Sorbosone_DH"/>
</dbReference>
<evidence type="ECO:0000256" key="1">
    <source>
        <dbReference type="SAM" id="SignalP"/>
    </source>
</evidence>
<proteinExistence type="predicted"/>
<dbReference type="InterPro" id="IPR011042">
    <property type="entry name" value="6-blade_b-propeller_TolB-like"/>
</dbReference>
<feature type="signal peptide" evidence="1">
    <location>
        <begin position="1"/>
        <end position="21"/>
    </location>
</feature>
<organism evidence="3 4">
    <name type="scientific">Halopseudomonas sabulinigri</name>
    <dbReference type="NCBI Taxonomy" id="472181"/>
    <lineage>
        <taxon>Bacteria</taxon>
        <taxon>Pseudomonadati</taxon>
        <taxon>Pseudomonadota</taxon>
        <taxon>Gammaproteobacteria</taxon>
        <taxon>Pseudomonadales</taxon>
        <taxon>Pseudomonadaceae</taxon>
        <taxon>Halopseudomonas</taxon>
    </lineage>
</organism>
<dbReference type="SUPFAM" id="SSF50952">
    <property type="entry name" value="Soluble quinoprotein glucose dehydrogenase"/>
    <property type="match status" value="1"/>
</dbReference>
<dbReference type="Gene3D" id="2.120.10.30">
    <property type="entry name" value="TolB, C-terminal domain"/>
    <property type="match status" value="1"/>
</dbReference>